<dbReference type="InterPro" id="IPR036959">
    <property type="entry name" value="Peptidase_C12_UCH_sf"/>
</dbReference>
<comment type="similarity">
    <text evidence="2 7 8">Belongs to the peptidase C12 family.</text>
</comment>
<evidence type="ECO:0000256" key="5">
    <source>
        <dbReference type="ARBA" id="ARBA00022801"/>
    </source>
</evidence>
<feature type="site" description="Transition state stabilizer" evidence="7">
    <location>
        <position position="132"/>
    </location>
</feature>
<dbReference type="InterPro" id="IPR038765">
    <property type="entry name" value="Papain-like_cys_pep_sf"/>
</dbReference>
<evidence type="ECO:0000313" key="11">
    <source>
        <dbReference type="Proteomes" id="UP001153292"/>
    </source>
</evidence>
<dbReference type="PANTHER" id="PTHR10589">
    <property type="entry name" value="UBIQUITIN CARBOXYL-TERMINAL HYDROLASE"/>
    <property type="match status" value="1"/>
</dbReference>
<organism evidence="10 11">
    <name type="scientific">Chilo suppressalis</name>
    <name type="common">Asiatic rice borer moth</name>
    <dbReference type="NCBI Taxonomy" id="168631"/>
    <lineage>
        <taxon>Eukaryota</taxon>
        <taxon>Metazoa</taxon>
        <taxon>Ecdysozoa</taxon>
        <taxon>Arthropoda</taxon>
        <taxon>Hexapoda</taxon>
        <taxon>Insecta</taxon>
        <taxon>Pterygota</taxon>
        <taxon>Neoptera</taxon>
        <taxon>Endopterygota</taxon>
        <taxon>Lepidoptera</taxon>
        <taxon>Glossata</taxon>
        <taxon>Ditrysia</taxon>
        <taxon>Pyraloidea</taxon>
        <taxon>Crambidae</taxon>
        <taxon>Crambinae</taxon>
        <taxon>Chilo</taxon>
    </lineage>
</organism>
<evidence type="ECO:0000256" key="4">
    <source>
        <dbReference type="ARBA" id="ARBA00022786"/>
    </source>
</evidence>
<feature type="domain" description="UCH catalytic" evidence="9">
    <location>
        <begin position="48"/>
        <end position="271"/>
    </location>
</feature>
<protein>
    <recommendedName>
        <fullName evidence="8">Ubiquitin carboxyl-terminal hydrolase</fullName>
        <ecNumber evidence="8">3.4.19.12</ecNumber>
    </recommendedName>
</protein>
<dbReference type="EC" id="3.4.19.12" evidence="8"/>
<dbReference type="InterPro" id="IPR057254">
    <property type="entry name" value="UCH_AS"/>
</dbReference>
<evidence type="ECO:0000256" key="3">
    <source>
        <dbReference type="ARBA" id="ARBA00022670"/>
    </source>
</evidence>
<keyword evidence="4 7" id="KW-0833">Ubl conjugation pathway</keyword>
<evidence type="ECO:0000256" key="2">
    <source>
        <dbReference type="ARBA" id="ARBA00009326"/>
    </source>
</evidence>
<evidence type="ECO:0000256" key="6">
    <source>
        <dbReference type="ARBA" id="ARBA00022807"/>
    </source>
</evidence>
<keyword evidence="11" id="KW-1185">Reference proteome</keyword>
<dbReference type="PANTHER" id="PTHR10589:SF17">
    <property type="entry name" value="UBIQUITIN CARBOXYL-TERMINAL HYDROLASE"/>
    <property type="match status" value="1"/>
</dbReference>
<feature type="site" description="Important for enzyme activity" evidence="7">
    <location>
        <position position="226"/>
    </location>
</feature>
<feature type="active site" description="Proton donor" evidence="7">
    <location>
        <position position="211"/>
    </location>
</feature>
<dbReference type="Gene3D" id="3.40.532.10">
    <property type="entry name" value="Peptidase C12, ubiquitin carboxyl-terminal hydrolase"/>
    <property type="match status" value="1"/>
</dbReference>
<keyword evidence="5 7" id="KW-0378">Hydrolase</keyword>
<evidence type="ECO:0000256" key="7">
    <source>
        <dbReference type="PROSITE-ProRule" id="PRU01393"/>
    </source>
</evidence>
<evidence type="ECO:0000259" key="9">
    <source>
        <dbReference type="PROSITE" id="PS52048"/>
    </source>
</evidence>
<feature type="active site" description="Nucleophile" evidence="7">
    <location>
        <position position="138"/>
    </location>
</feature>
<dbReference type="CDD" id="cd09616">
    <property type="entry name" value="Peptidase_C12_UCH_L1_L3"/>
    <property type="match status" value="1"/>
</dbReference>
<reference evidence="10" key="1">
    <citation type="submission" date="2021-12" db="EMBL/GenBank/DDBJ databases">
        <authorList>
            <person name="King R."/>
        </authorList>
    </citation>
    <scope>NUCLEOTIDE SEQUENCE</scope>
</reference>
<proteinExistence type="inferred from homology"/>
<dbReference type="PRINTS" id="PR00707">
    <property type="entry name" value="UBCTHYDRLASE"/>
</dbReference>
<dbReference type="Pfam" id="PF01088">
    <property type="entry name" value="Peptidase_C12"/>
    <property type="match status" value="1"/>
</dbReference>
<dbReference type="EMBL" id="OU963897">
    <property type="protein sequence ID" value="CAH2989492.1"/>
    <property type="molecule type" value="Genomic_DNA"/>
</dbReference>
<comment type="catalytic activity">
    <reaction evidence="1 7 8">
        <text>Thiol-dependent hydrolysis of ester, thioester, amide, peptide and isopeptide bonds formed by the C-terminal Gly of ubiquitin (a 76-residue protein attached to proteins as an intracellular targeting signal).</text>
        <dbReference type="EC" id="3.4.19.12"/>
    </reaction>
</comment>
<dbReference type="InterPro" id="IPR001578">
    <property type="entry name" value="Peptidase_C12_UCH"/>
</dbReference>
<sequence length="273" mass="30612">MYRSVLRRHSNQALTAHISTKWTVPDKYYQIFCEKKIINSAAKMASETLIPLESNPEVMNKFLQKLGVPNAWSVVDVMGLDPEMLSWVPRPVVSVLLLFPTSDAYEVHKQKEESEILSKGQEVDKDIFYMKQNISNACGTVALVHSVANNTDKINLEEGYLKKFLDEAKSLDAASRGTLLEQSQGIIDAHKELAREGQTNTPSAEEPVNYHFISFIHKNGVLYELDGRKAFPINHGPSSPDTLLEDAAKICKEFMARDPDEVRFTVIALTASD</sequence>
<keyword evidence="3 7" id="KW-0645">Protease</keyword>
<keyword evidence="6 7" id="KW-0788">Thiol protease</keyword>
<dbReference type="PROSITE" id="PS00140">
    <property type="entry name" value="UCH_1"/>
    <property type="match status" value="1"/>
</dbReference>
<gene>
    <name evidence="10" type="ORF">CHILSU_LOCUS8839</name>
</gene>
<dbReference type="SUPFAM" id="SSF54001">
    <property type="entry name" value="Cysteine proteinases"/>
    <property type="match status" value="1"/>
</dbReference>
<dbReference type="Proteomes" id="UP001153292">
    <property type="component" value="Chromosome 4"/>
</dbReference>
<accession>A0ABN8L6P4</accession>
<dbReference type="PROSITE" id="PS52048">
    <property type="entry name" value="UCH_DOMAIN"/>
    <property type="match status" value="1"/>
</dbReference>
<evidence type="ECO:0000313" key="10">
    <source>
        <dbReference type="EMBL" id="CAH2989492.1"/>
    </source>
</evidence>
<evidence type="ECO:0000256" key="8">
    <source>
        <dbReference type="RuleBase" id="RU361215"/>
    </source>
</evidence>
<name>A0ABN8L6P4_CHISP</name>
<evidence type="ECO:0000256" key="1">
    <source>
        <dbReference type="ARBA" id="ARBA00000707"/>
    </source>
</evidence>